<dbReference type="AlphaFoldDB" id="A0A1F6MHG5"/>
<sequence length="474" mass="53943">MPKNSITKLPFDPKGNIFRWGPVPGKFLYVCTFVEVHHKQFPAVYGEQWSETLELFKDGRIFWINDATQLEAAGRKAFVRYMLPRDSREKIYTEWLGDARAVTELEKEIDGLDLAAISDAELGQVWKKLNDAYIKFWTTGSVPELANYGSVEYLRKKLKGLVPDNEIGGVLETLTAPERLSFYQEEEVALAKTDDLAAHQKQFFWLKNSYAGTQVLPVEFFAERKKELRQNLEEEIEHKLTEVKARKAAVQKQFNLTQEIMEIAAAISYGIEWQDERKKYIFIILHYIDALVREVARRFGYDFERLHDLWHYHIGDIILGKDLRPELERRKNGFGVRFFHDCVDLYGDEVDLYWQTYGEENVTAGTTDVRGVVASKGKGQPVRGKITILLDPSNVKDFIGGDVLVAPMTSPEYVFAMKKACAVITDAGGLTSHAAIVSRELGIPCIVGTKIATKVFKDGDMVEVDAERGVVKKI</sequence>
<keyword evidence="2" id="KW-0547">Nucleotide-binding</keyword>
<dbReference type="EMBL" id="MFQE01000036">
    <property type="protein sequence ID" value="OGH71084.1"/>
    <property type="molecule type" value="Genomic_DNA"/>
</dbReference>
<evidence type="ECO:0000259" key="5">
    <source>
        <dbReference type="Pfam" id="PF00391"/>
    </source>
</evidence>
<keyword evidence="3" id="KW-0067">ATP-binding</keyword>
<comment type="caution">
    <text evidence="6">The sequence shown here is derived from an EMBL/GenBank/DDBJ whole genome shotgun (WGS) entry which is preliminary data.</text>
</comment>
<evidence type="ECO:0000256" key="4">
    <source>
        <dbReference type="SAM" id="Coils"/>
    </source>
</evidence>
<dbReference type="PANTHER" id="PTHR43030:SF1">
    <property type="entry name" value="PHOSPHOENOLPYRUVATE SYNTHASE"/>
    <property type="match status" value="1"/>
</dbReference>
<dbReference type="PANTHER" id="PTHR43030">
    <property type="entry name" value="PHOSPHOENOLPYRUVATE SYNTHASE"/>
    <property type="match status" value="1"/>
</dbReference>
<dbReference type="GO" id="GO:0005524">
    <property type="term" value="F:ATP binding"/>
    <property type="evidence" value="ECO:0007669"/>
    <property type="project" value="UniProtKB-KW"/>
</dbReference>
<dbReference type="Pfam" id="PF00391">
    <property type="entry name" value="PEP-utilizers"/>
    <property type="match status" value="1"/>
</dbReference>
<dbReference type="Proteomes" id="UP000177457">
    <property type="component" value="Unassembled WGS sequence"/>
</dbReference>
<evidence type="ECO:0000256" key="2">
    <source>
        <dbReference type="ARBA" id="ARBA00022741"/>
    </source>
</evidence>
<dbReference type="Gene3D" id="3.50.30.10">
    <property type="entry name" value="Phosphohistidine domain"/>
    <property type="match status" value="1"/>
</dbReference>
<dbReference type="PROSITE" id="PS00370">
    <property type="entry name" value="PEP_ENZYMES_PHOS_SITE"/>
    <property type="match status" value="1"/>
</dbReference>
<reference evidence="6 7" key="1">
    <citation type="journal article" date="2016" name="Nat. Commun.">
        <title>Thousands of microbial genomes shed light on interconnected biogeochemical processes in an aquifer system.</title>
        <authorList>
            <person name="Anantharaman K."/>
            <person name="Brown C.T."/>
            <person name="Hug L.A."/>
            <person name="Sharon I."/>
            <person name="Castelle C.J."/>
            <person name="Probst A.J."/>
            <person name="Thomas B.C."/>
            <person name="Singh A."/>
            <person name="Wilkins M.J."/>
            <person name="Karaoz U."/>
            <person name="Brodie E.L."/>
            <person name="Williams K.H."/>
            <person name="Hubbard S.S."/>
            <person name="Banfield J.F."/>
        </authorList>
    </citation>
    <scope>NUCLEOTIDE SEQUENCE [LARGE SCALE GENOMIC DNA]</scope>
</reference>
<keyword evidence="4" id="KW-0175">Coiled coil</keyword>
<dbReference type="STRING" id="1798683.A3C90_00490"/>
<organism evidence="6 7">
    <name type="scientific">Candidatus Magasanikbacteria bacterium RIFCSPHIGHO2_02_FULL_51_14</name>
    <dbReference type="NCBI Taxonomy" id="1798683"/>
    <lineage>
        <taxon>Bacteria</taxon>
        <taxon>Candidatus Magasanikiibacteriota</taxon>
    </lineage>
</organism>
<feature type="domain" description="PEP-utilising enzyme mobile" evidence="5">
    <location>
        <begin position="401"/>
        <end position="469"/>
    </location>
</feature>
<comment type="similarity">
    <text evidence="1">Belongs to the PEP-utilizing enzyme family.</text>
</comment>
<gene>
    <name evidence="6" type="ORF">A3C90_00490</name>
</gene>
<evidence type="ECO:0000313" key="6">
    <source>
        <dbReference type="EMBL" id="OGH71084.1"/>
    </source>
</evidence>
<name>A0A1F6MHG5_9BACT</name>
<dbReference type="GO" id="GO:0008986">
    <property type="term" value="F:pyruvate, water dikinase activity"/>
    <property type="evidence" value="ECO:0007669"/>
    <property type="project" value="InterPro"/>
</dbReference>
<dbReference type="InterPro" id="IPR008279">
    <property type="entry name" value="PEP-util_enz_mobile_dom"/>
</dbReference>
<dbReference type="SUPFAM" id="SSF52009">
    <property type="entry name" value="Phosphohistidine domain"/>
    <property type="match status" value="1"/>
</dbReference>
<evidence type="ECO:0000256" key="3">
    <source>
        <dbReference type="ARBA" id="ARBA00022840"/>
    </source>
</evidence>
<evidence type="ECO:0000313" key="7">
    <source>
        <dbReference type="Proteomes" id="UP000177457"/>
    </source>
</evidence>
<proteinExistence type="inferred from homology"/>
<dbReference type="InterPro" id="IPR006319">
    <property type="entry name" value="PEP_synth"/>
</dbReference>
<feature type="coiled-coil region" evidence="4">
    <location>
        <begin position="218"/>
        <end position="253"/>
    </location>
</feature>
<protein>
    <recommendedName>
        <fullName evidence="5">PEP-utilising enzyme mobile domain-containing protein</fullName>
    </recommendedName>
</protein>
<accession>A0A1F6MHG5</accession>
<dbReference type="InterPro" id="IPR018274">
    <property type="entry name" value="PEP_util_AS"/>
</dbReference>
<evidence type="ECO:0000256" key="1">
    <source>
        <dbReference type="ARBA" id="ARBA00007837"/>
    </source>
</evidence>
<dbReference type="InterPro" id="IPR036637">
    <property type="entry name" value="Phosphohistidine_dom_sf"/>
</dbReference>